<feature type="compositionally biased region" description="Basic and acidic residues" evidence="1">
    <location>
        <begin position="758"/>
        <end position="768"/>
    </location>
</feature>
<feature type="region of interest" description="Disordered" evidence="1">
    <location>
        <begin position="587"/>
        <end position="720"/>
    </location>
</feature>
<dbReference type="KEGG" id="gsh:117369425"/>
<organism evidence="2 3">
    <name type="scientific">Geotrypetes seraphini</name>
    <name type="common">Gaboon caecilian</name>
    <name type="synonym">Caecilia seraphini</name>
    <dbReference type="NCBI Taxonomy" id="260995"/>
    <lineage>
        <taxon>Eukaryota</taxon>
        <taxon>Metazoa</taxon>
        <taxon>Chordata</taxon>
        <taxon>Craniata</taxon>
        <taxon>Vertebrata</taxon>
        <taxon>Euteleostomi</taxon>
        <taxon>Amphibia</taxon>
        <taxon>Gymnophiona</taxon>
        <taxon>Geotrypetes</taxon>
    </lineage>
</organism>
<name>A0A6P8SV05_GEOSA</name>
<feature type="compositionally biased region" description="Polar residues" evidence="1">
    <location>
        <begin position="697"/>
        <end position="717"/>
    </location>
</feature>
<feature type="compositionally biased region" description="Acidic residues" evidence="1">
    <location>
        <begin position="654"/>
        <end position="666"/>
    </location>
</feature>
<feature type="compositionally biased region" description="Polar residues" evidence="1">
    <location>
        <begin position="37"/>
        <end position="47"/>
    </location>
</feature>
<sequence>MASATGEDNGRQQLTSQSVTIEKKAECMKPKPPPTTSIPQSALQQVSAPAEGKRAPEKKTNSSSAKHPSAVISHHKALDKISHSSSTPSTVDLQSSVFGRSSSSMSSLTVPIRLDTLSYLLNNVFMGHCRMLPQRPHCGSQCAAMPFCPINPAPVCSSQMGQYTQLSCGCTAHFTPTTCFSQLPAYPGGINTDPSRMLGRPAGCQSDVSCIYPPVIMNQSTGACNTTGGGCDQRRGGNLSMPETKRLLPERYGERQCGSFGSARGTFSKSSECQSAPQEWSFEGSPNRSFGGSPKRGFGGWKENQGRGGHHWSERPPRDGGRFTGRSNSEFNSGSWRRNSRDENRGLQFGEKTWNSEFGNRKRNHEERLWPTEEEQPPKQGLWSNSTEGAKGRGGRPWQQRKGPGNSSVQSDLGAYGDCFKSNSLVPSRGITTSATAKQGFSTEDWEVDYEPGKLPTTGFKATNGLDQKSLDTKPQVADTKQEDWETDYIKEGNRSPLAELKITKNSKDLKEAVITAKEKSDDNPGVFEKYLRGFFSDMIPKGEKNSLPGDVDEGECSDSIEEVDVGEEISSPSSAKVVICSLPPSPLPVAHSKENTEASKDEGECSDSIEEVDVEEEILSPSSTNVVICSPPPSPLPVAHSKENTEASKDEGECSDSIEEVDVGEEISSPSSTKVVICSPPPSPLPVAHIKENTKASKASEPQNECSSETAIQEDSSIIECDTLNDLEEGEEINVEVKNPTEEKDPNNDSDIQDCLKCSEKGELSNS</sequence>
<protein>
    <submittedName>
        <fullName evidence="3">Uncharacterized protein LOC117369425 isoform X1</fullName>
    </submittedName>
</protein>
<gene>
    <name evidence="3" type="primary">LOC117369425</name>
</gene>
<feature type="compositionally biased region" description="Polar residues" evidence="1">
    <location>
        <begin position="11"/>
        <end position="20"/>
    </location>
</feature>
<feature type="region of interest" description="Disordered" evidence="1">
    <location>
        <begin position="457"/>
        <end position="482"/>
    </location>
</feature>
<reference evidence="3" key="1">
    <citation type="submission" date="2025-08" db="UniProtKB">
        <authorList>
            <consortium name="RefSeq"/>
        </authorList>
    </citation>
    <scope>IDENTIFICATION</scope>
</reference>
<feature type="compositionally biased region" description="Acidic residues" evidence="1">
    <location>
        <begin position="605"/>
        <end position="619"/>
    </location>
</feature>
<accession>A0A6P8SV05</accession>
<feature type="compositionally biased region" description="Basic and acidic residues" evidence="1">
    <location>
        <begin position="51"/>
        <end position="60"/>
    </location>
</feature>
<feature type="compositionally biased region" description="Basic and acidic residues" evidence="1">
    <location>
        <begin position="592"/>
        <end position="604"/>
    </location>
</feature>
<feature type="compositionally biased region" description="Basic and acidic residues" evidence="1">
    <location>
        <begin position="311"/>
        <end position="321"/>
    </location>
</feature>
<dbReference type="GeneID" id="117369425"/>
<keyword evidence="2" id="KW-1185">Reference proteome</keyword>
<feature type="compositionally biased region" description="Polar residues" evidence="1">
    <location>
        <begin position="325"/>
        <end position="337"/>
    </location>
</feature>
<dbReference type="AlphaFoldDB" id="A0A6P8SV05"/>
<evidence type="ECO:0000313" key="2">
    <source>
        <dbReference type="Proteomes" id="UP000515159"/>
    </source>
</evidence>
<feature type="region of interest" description="Disordered" evidence="1">
    <location>
        <begin position="737"/>
        <end position="768"/>
    </location>
</feature>
<evidence type="ECO:0000256" key="1">
    <source>
        <dbReference type="SAM" id="MobiDB-lite"/>
    </source>
</evidence>
<dbReference type="RefSeq" id="XP_033819878.1">
    <property type="nucleotide sequence ID" value="XM_033963987.1"/>
</dbReference>
<dbReference type="InParanoid" id="A0A6P8SV05"/>
<feature type="region of interest" description="Disordered" evidence="1">
    <location>
        <begin position="1"/>
        <end position="71"/>
    </location>
</feature>
<feature type="compositionally biased region" description="Polar residues" evidence="1">
    <location>
        <begin position="265"/>
        <end position="290"/>
    </location>
</feature>
<feature type="region of interest" description="Disordered" evidence="1">
    <location>
        <begin position="262"/>
        <end position="411"/>
    </location>
</feature>
<evidence type="ECO:0000313" key="3">
    <source>
        <dbReference type="RefSeq" id="XP_033819878.1"/>
    </source>
</evidence>
<dbReference type="OrthoDB" id="9906256at2759"/>
<dbReference type="Proteomes" id="UP000515159">
    <property type="component" value="Chromosome 11"/>
</dbReference>
<proteinExistence type="predicted"/>
<feature type="compositionally biased region" description="Basic and acidic residues" evidence="1">
    <location>
        <begin position="641"/>
        <end position="653"/>
    </location>
</feature>